<gene>
    <name evidence="2" type="ORF">J2853_003781</name>
</gene>
<organism evidence="2 3">
    <name type="scientific">Streptosporangium lutulentum</name>
    <dbReference type="NCBI Taxonomy" id="1461250"/>
    <lineage>
        <taxon>Bacteria</taxon>
        <taxon>Bacillati</taxon>
        <taxon>Actinomycetota</taxon>
        <taxon>Actinomycetes</taxon>
        <taxon>Streptosporangiales</taxon>
        <taxon>Streptosporangiaceae</taxon>
        <taxon>Streptosporangium</taxon>
    </lineage>
</organism>
<feature type="domain" description="GAF" evidence="1">
    <location>
        <begin position="26"/>
        <end position="156"/>
    </location>
</feature>
<dbReference type="RefSeq" id="WP_307559522.1">
    <property type="nucleotide sequence ID" value="NZ_JAUSQU010000001.1"/>
</dbReference>
<keyword evidence="3" id="KW-1185">Reference proteome</keyword>
<dbReference type="Gene3D" id="3.30.450.40">
    <property type="match status" value="1"/>
</dbReference>
<comment type="caution">
    <text evidence="2">The sequence shown here is derived from an EMBL/GenBank/DDBJ whole genome shotgun (WGS) entry which is preliminary data.</text>
</comment>
<reference evidence="2 3" key="1">
    <citation type="submission" date="2023-07" db="EMBL/GenBank/DDBJ databases">
        <title>Sequencing the genomes of 1000 actinobacteria strains.</title>
        <authorList>
            <person name="Klenk H.-P."/>
        </authorList>
    </citation>
    <scope>NUCLEOTIDE SEQUENCE [LARGE SCALE GENOMIC DNA]</scope>
    <source>
        <strain evidence="2 3">DSM 46740</strain>
    </source>
</reference>
<accession>A0ABT9QCS2</accession>
<dbReference type="InterPro" id="IPR003018">
    <property type="entry name" value="GAF"/>
</dbReference>
<evidence type="ECO:0000313" key="2">
    <source>
        <dbReference type="EMBL" id="MDP9844570.1"/>
    </source>
</evidence>
<name>A0ABT9QCS2_9ACTN</name>
<proteinExistence type="predicted"/>
<evidence type="ECO:0000259" key="1">
    <source>
        <dbReference type="Pfam" id="PF01590"/>
    </source>
</evidence>
<dbReference type="EMBL" id="JAUSQU010000001">
    <property type="protein sequence ID" value="MDP9844570.1"/>
    <property type="molecule type" value="Genomic_DNA"/>
</dbReference>
<dbReference type="SUPFAM" id="SSF55781">
    <property type="entry name" value="GAF domain-like"/>
    <property type="match status" value="1"/>
</dbReference>
<dbReference type="InterPro" id="IPR029016">
    <property type="entry name" value="GAF-like_dom_sf"/>
</dbReference>
<evidence type="ECO:0000313" key="3">
    <source>
        <dbReference type="Proteomes" id="UP001225356"/>
    </source>
</evidence>
<dbReference type="Proteomes" id="UP001225356">
    <property type="component" value="Unassembled WGS sequence"/>
</dbReference>
<sequence length="241" mass="25647">MDKQRPSAVWAAINARARDDGKPVSLDTVCLICVQVLRAQGVGVALNDRRMGYEPVYASGSGAYGLMDLHVTLGEGPGCDALARDRPVLVGDLAEDGTQRRWPMFAPAAVQAGVRAIFAFPLLLGAISVGVLEISRAGAGWLTSQEAADALVFADAALLVQVQQLATPDGAAGGSKELRWGTAERWAEVHQATGMVAVQSRTDLSAAFVRLRAHAFADERSLLEVARDVVARRLRFEPDSV</sequence>
<dbReference type="Pfam" id="PF01590">
    <property type="entry name" value="GAF"/>
    <property type="match status" value="1"/>
</dbReference>
<protein>
    <recommendedName>
        <fullName evidence="1">GAF domain-containing protein</fullName>
    </recommendedName>
</protein>